<evidence type="ECO:0000313" key="4">
    <source>
        <dbReference type="Proteomes" id="UP000000559"/>
    </source>
</evidence>
<gene>
    <name evidence="3" type="ordered locus">CAALFM_C400100CA</name>
    <name evidence="2" type="ordered locus">orf19.13078</name>
</gene>
<dbReference type="KEGG" id="cal:CAALFM_C400100CA"/>
<proteinExistence type="predicted"/>
<accession>A0A1D8PKZ2</accession>
<sequence length="466" mass="54311">MSLGRKKSPFRQLFLSAMLKYQLIGKKGRFFSKKKVHEYPLVHLHSLPLEILLEIFCLVDDYQTLRSVALCCKKFNHIVNKHLLYNSIVFKNPKKFYQFATIHLLADISNKINFLNTIEFINPQIKDSENTKLNIAGSYAVESKVRAMDQLNYTEFILSLSNLFTHAFGLQCVIFSEISPSFGFPMESKSGSSNIFKRKAPKTKNRRLGKLVMKTQSGWSIPLRNTHLSLIAEYFDVIDELCLVNFIIDNPITIKDLRINKIHFESCIYPFKKGPKRENSIFTNVSELELSKIANSTELSLIDLIKVKNEALHYLTLDIGSNIFYTNQEFKFGKYNPFFQLLCSGVGGYSRLDTLKLTNFELFDYLRHDDVHKDVDSWIEPPTDNFETFMEYTSQIPHLIIVLRKFPPRVKTCLKCGFKEQQSDKNIESLTYDDWKIFLKPLELNPGNTLQIFRHDYRLLYTKSKY</sequence>
<dbReference type="SUPFAM" id="SSF81383">
    <property type="entry name" value="F-box domain"/>
    <property type="match status" value="1"/>
</dbReference>
<feature type="domain" description="F-box" evidence="1">
    <location>
        <begin position="41"/>
        <end position="88"/>
    </location>
</feature>
<organism evidence="3 4">
    <name type="scientific">Candida albicans (strain SC5314 / ATCC MYA-2876)</name>
    <name type="common">Yeast</name>
    <dbReference type="NCBI Taxonomy" id="237561"/>
    <lineage>
        <taxon>Eukaryota</taxon>
        <taxon>Fungi</taxon>
        <taxon>Dikarya</taxon>
        <taxon>Ascomycota</taxon>
        <taxon>Saccharomycotina</taxon>
        <taxon>Pichiomycetes</taxon>
        <taxon>Debaryomycetaceae</taxon>
        <taxon>Candida/Lodderomyces clade</taxon>
        <taxon>Candida</taxon>
    </lineage>
</organism>
<dbReference type="SMART" id="SM00256">
    <property type="entry name" value="FBOX"/>
    <property type="match status" value="1"/>
</dbReference>
<dbReference type="CDD" id="cd09917">
    <property type="entry name" value="F-box_SF"/>
    <property type="match status" value="1"/>
</dbReference>
<dbReference type="InParanoid" id="A0A1D8PKZ2"/>
<dbReference type="CGD" id="CAL0000183374">
    <property type="gene designation" value="orf19.13078"/>
</dbReference>
<evidence type="ECO:0000313" key="2">
    <source>
        <dbReference type="CGD" id="CAL0000183374"/>
    </source>
</evidence>
<dbReference type="InterPro" id="IPR001810">
    <property type="entry name" value="F-box_dom"/>
</dbReference>
<dbReference type="Proteomes" id="UP000000559">
    <property type="component" value="Chromosome 4"/>
</dbReference>
<dbReference type="RefSeq" id="XP_713314.2">
    <property type="nucleotide sequence ID" value="XM_708221.2"/>
</dbReference>
<name>A0A1D8PKZ2_CANAL</name>
<dbReference type="eggNOG" id="ENOG502R6C6">
    <property type="taxonomic scope" value="Eukaryota"/>
</dbReference>
<keyword evidence="4" id="KW-1185">Reference proteome</keyword>
<reference evidence="3 4" key="1">
    <citation type="journal article" date="2004" name="Proc. Natl. Acad. Sci. U.S.A.">
        <title>The diploid genome sequence of Candida albicans.</title>
        <authorList>
            <person name="Jones T."/>
            <person name="Federspiel N.A."/>
            <person name="Chibana H."/>
            <person name="Dungan J."/>
            <person name="Kalman S."/>
            <person name="Magee B.B."/>
            <person name="Newport G."/>
            <person name="Thorstenson Y.R."/>
            <person name="Agabian N."/>
            <person name="Magee P.T."/>
            <person name="Davis R.W."/>
            <person name="Scherer S."/>
        </authorList>
    </citation>
    <scope>NUCLEOTIDE SEQUENCE [LARGE SCALE GENOMIC DNA]</scope>
    <source>
        <strain evidence="4">SC5314 / ATCC MYA-2876</strain>
    </source>
</reference>
<dbReference type="PROSITE" id="PS50181">
    <property type="entry name" value="FBOX"/>
    <property type="match status" value="1"/>
</dbReference>
<dbReference type="Gene3D" id="1.20.1280.50">
    <property type="match status" value="1"/>
</dbReference>
<dbReference type="OrthoDB" id="4025621at2759"/>
<dbReference type="VEuPathDB" id="FungiDB:C4_00100C_A"/>
<protein>
    <recommendedName>
        <fullName evidence="1">F-box domain-containing protein</fullName>
    </recommendedName>
</protein>
<dbReference type="EMBL" id="CP017626">
    <property type="protein sequence ID" value="AOW28803.1"/>
    <property type="molecule type" value="Genomic_DNA"/>
</dbReference>
<evidence type="ECO:0000259" key="1">
    <source>
        <dbReference type="PROSITE" id="PS50181"/>
    </source>
</evidence>
<dbReference type="Pfam" id="PF12937">
    <property type="entry name" value="F-box-like"/>
    <property type="match status" value="1"/>
</dbReference>
<dbReference type="InterPro" id="IPR036047">
    <property type="entry name" value="F-box-like_dom_sf"/>
</dbReference>
<dbReference type="GeneID" id="3645004"/>
<dbReference type="AlphaFoldDB" id="A0A1D8PKZ2"/>
<evidence type="ECO:0000313" key="3">
    <source>
        <dbReference type="EMBL" id="AOW28803.1"/>
    </source>
</evidence>
<reference evidence="3 4" key="2">
    <citation type="journal article" date="2007" name="Genome Biol.">
        <title>Assembly of the Candida albicans genome into sixteen supercontigs aligned on the eight chromosomes.</title>
        <authorList>
            <person name="van het Hoog M."/>
            <person name="Rast T.J."/>
            <person name="Martchenko M."/>
            <person name="Grindle S."/>
            <person name="Dignard D."/>
            <person name="Hogues H."/>
            <person name="Cuomo C."/>
            <person name="Berriman M."/>
            <person name="Scherer S."/>
            <person name="Magee B.B."/>
            <person name="Whiteway M."/>
            <person name="Chibana H."/>
            <person name="Nantel A."/>
            <person name="Magee P.T."/>
        </authorList>
    </citation>
    <scope>GENOME REANNOTATION</scope>
    <source>
        <strain evidence="4">SC5314 / ATCC MYA-2876</strain>
    </source>
</reference>
<dbReference type="STRING" id="237561.A0A1D8PKZ2"/>
<reference evidence="3 4" key="3">
    <citation type="journal article" date="2013" name="Genome Biol.">
        <title>Assembly of a phased diploid Candida albicans genome facilitates allele-specific measurements and provides a simple model for repeat and indel structure.</title>
        <authorList>
            <person name="Muzzey D."/>
            <person name="Schwartz K."/>
            <person name="Weissman J.S."/>
            <person name="Sherlock G."/>
        </authorList>
    </citation>
    <scope>NUCLEOTIDE SEQUENCE [LARGE SCALE GENOMIC DNA]</scope>
    <source>
        <strain evidence="4">SC5314 / ATCC MYA-2876</strain>
    </source>
</reference>